<reference evidence="1" key="2">
    <citation type="submission" date="2020-09" db="EMBL/GenBank/DDBJ databases">
        <authorList>
            <person name="Sun Q."/>
            <person name="Ohkuma M."/>
        </authorList>
    </citation>
    <scope>NUCLEOTIDE SEQUENCE</scope>
    <source>
        <strain evidence="1">JCM 4369</strain>
    </source>
</reference>
<evidence type="ECO:0000313" key="2">
    <source>
        <dbReference type="Proteomes" id="UP000618795"/>
    </source>
</evidence>
<keyword evidence="2" id="KW-1185">Reference proteome</keyword>
<sequence length="67" mass="7669">MPVTGLNEDRRIGYSGGFGRRKFARLFYATRAGEQGQIFILLMVENLAWFTLKEVTDHIFGFTGRNP</sequence>
<evidence type="ECO:0000313" key="1">
    <source>
        <dbReference type="EMBL" id="GGV28201.1"/>
    </source>
</evidence>
<dbReference type="Proteomes" id="UP000618795">
    <property type="component" value="Unassembled WGS sequence"/>
</dbReference>
<protein>
    <submittedName>
        <fullName evidence="1">Uncharacterized protein</fullName>
    </submittedName>
</protein>
<gene>
    <name evidence="1" type="ORF">GCM10010260_80780</name>
</gene>
<proteinExistence type="predicted"/>
<accession>A0A918MFE0</accession>
<organism evidence="1 2">
    <name type="scientific">Streptomyces filipinensis</name>
    <dbReference type="NCBI Taxonomy" id="66887"/>
    <lineage>
        <taxon>Bacteria</taxon>
        <taxon>Bacillati</taxon>
        <taxon>Actinomycetota</taxon>
        <taxon>Actinomycetes</taxon>
        <taxon>Kitasatosporales</taxon>
        <taxon>Streptomycetaceae</taxon>
        <taxon>Streptomyces</taxon>
    </lineage>
</organism>
<name>A0A918MFE0_9ACTN</name>
<reference evidence="1" key="1">
    <citation type="journal article" date="2014" name="Int. J. Syst. Evol. Microbiol.">
        <title>Complete genome sequence of Corynebacterium casei LMG S-19264T (=DSM 44701T), isolated from a smear-ripened cheese.</title>
        <authorList>
            <consortium name="US DOE Joint Genome Institute (JGI-PGF)"/>
            <person name="Walter F."/>
            <person name="Albersmeier A."/>
            <person name="Kalinowski J."/>
            <person name="Ruckert C."/>
        </authorList>
    </citation>
    <scope>NUCLEOTIDE SEQUENCE</scope>
    <source>
        <strain evidence="1">JCM 4369</strain>
    </source>
</reference>
<comment type="caution">
    <text evidence="1">The sequence shown here is derived from an EMBL/GenBank/DDBJ whole genome shotgun (WGS) entry which is preliminary data.</text>
</comment>
<dbReference type="EMBL" id="BMTD01000033">
    <property type="protein sequence ID" value="GGV28201.1"/>
    <property type="molecule type" value="Genomic_DNA"/>
</dbReference>
<dbReference type="AlphaFoldDB" id="A0A918MFE0"/>